<dbReference type="Gene3D" id="1.20.1560.10">
    <property type="entry name" value="ABC transporter type 1, transmembrane domain"/>
    <property type="match status" value="1"/>
</dbReference>
<dbReference type="InterPro" id="IPR011527">
    <property type="entry name" value="ABC1_TM_dom"/>
</dbReference>
<evidence type="ECO:0000256" key="4">
    <source>
        <dbReference type="ARBA" id="ARBA00022692"/>
    </source>
</evidence>
<evidence type="ECO:0000259" key="12">
    <source>
        <dbReference type="PROSITE" id="PS50929"/>
    </source>
</evidence>
<dbReference type="GO" id="GO:0005886">
    <property type="term" value="C:plasma membrane"/>
    <property type="evidence" value="ECO:0007669"/>
    <property type="project" value="UniProtKB-SubCell"/>
</dbReference>
<dbReference type="PANTHER" id="PTHR24221:SF276">
    <property type="entry name" value="ABC TRANSPORTER, ATP-BINDING_PERMEASE PROTEIN"/>
    <property type="match status" value="1"/>
</dbReference>
<dbReference type="Pfam" id="PF00664">
    <property type="entry name" value="ABC_membrane"/>
    <property type="match status" value="1"/>
</dbReference>
<evidence type="ECO:0000256" key="7">
    <source>
        <dbReference type="ARBA" id="ARBA00022989"/>
    </source>
</evidence>
<keyword evidence="5" id="KW-0547">Nucleotide-binding</keyword>
<keyword evidence="7 10" id="KW-1133">Transmembrane helix</keyword>
<feature type="transmembrane region" description="Helical" evidence="10">
    <location>
        <begin position="286"/>
        <end position="309"/>
    </location>
</feature>
<dbReference type="EMBL" id="ADMD01000006">
    <property type="protein sequence ID" value="EJZ84147.1"/>
    <property type="molecule type" value="Genomic_DNA"/>
</dbReference>
<dbReference type="InterPro" id="IPR003439">
    <property type="entry name" value="ABC_transporter-like_ATP-bd"/>
</dbReference>
<dbReference type="PANTHER" id="PTHR24221">
    <property type="entry name" value="ATP-BINDING CASSETTE SUB-FAMILY B"/>
    <property type="match status" value="1"/>
</dbReference>
<dbReference type="SMART" id="SM00382">
    <property type="entry name" value="AAA"/>
    <property type="match status" value="1"/>
</dbReference>
<protein>
    <recommendedName>
        <fullName evidence="15">ABC transporter ATP-binding protein</fullName>
    </recommendedName>
</protein>
<dbReference type="GO" id="GO:0016887">
    <property type="term" value="F:ATP hydrolysis activity"/>
    <property type="evidence" value="ECO:0007669"/>
    <property type="project" value="InterPro"/>
</dbReference>
<dbReference type="AlphaFoldDB" id="K0YKM3"/>
<evidence type="ECO:0000256" key="10">
    <source>
        <dbReference type="SAM" id="Phobius"/>
    </source>
</evidence>
<dbReference type="HOGENOM" id="CLU_000604_51_1_11"/>
<dbReference type="InterPro" id="IPR003593">
    <property type="entry name" value="AAA+_ATPase"/>
</dbReference>
<reference evidence="13 14" key="1">
    <citation type="submission" date="2012-08" db="EMBL/GenBank/DDBJ databases">
        <title>The Genome Sequence of Slackia piriformis YIT 12062.</title>
        <authorList>
            <consortium name="The Broad Institute Genome Sequencing Platform"/>
            <person name="Earl A."/>
            <person name="Ward D."/>
            <person name="Feldgarden M."/>
            <person name="Gevers D."/>
            <person name="Morotomi M."/>
            <person name="Walker B."/>
            <person name="Young S.K."/>
            <person name="Zeng Q."/>
            <person name="Gargeya S."/>
            <person name="Fitzgerald M."/>
            <person name="Haas B."/>
            <person name="Abouelleil A."/>
            <person name="Alvarado L."/>
            <person name="Arachchi H.M."/>
            <person name="Berlin A.M."/>
            <person name="Chapman S.B."/>
            <person name="Goldberg J."/>
            <person name="Griggs A."/>
            <person name="Gujja S."/>
            <person name="Hansen M."/>
            <person name="Howarth C."/>
            <person name="Imamovic A."/>
            <person name="Larimer J."/>
            <person name="McCowen C."/>
            <person name="Montmayeur A."/>
            <person name="Murphy C."/>
            <person name="Neiman D."/>
            <person name="Pearson M."/>
            <person name="Priest M."/>
            <person name="Roberts A."/>
            <person name="Saif S."/>
            <person name="Shea T."/>
            <person name="Sisk P."/>
            <person name="Sykes S."/>
            <person name="Wortman J."/>
            <person name="Nusbaum C."/>
            <person name="Birren B."/>
        </authorList>
    </citation>
    <scope>NUCLEOTIDE SEQUENCE [LARGE SCALE GENOMIC DNA]</scope>
    <source>
        <strain evidence="13 14">YIT 12062</strain>
    </source>
</reference>
<dbReference type="Pfam" id="PF00005">
    <property type="entry name" value="ABC_tran"/>
    <property type="match status" value="1"/>
</dbReference>
<evidence type="ECO:0000256" key="1">
    <source>
        <dbReference type="ARBA" id="ARBA00004651"/>
    </source>
</evidence>
<feature type="domain" description="ABC transmembrane type-1" evidence="12">
    <location>
        <begin position="207"/>
        <end position="459"/>
    </location>
</feature>
<evidence type="ECO:0000313" key="13">
    <source>
        <dbReference type="EMBL" id="EJZ84147.1"/>
    </source>
</evidence>
<dbReference type="PATRIC" id="fig|742818.3.peg.912"/>
<keyword evidence="8 10" id="KW-0472">Membrane</keyword>
<name>K0YKM3_9ACTN</name>
<organism evidence="13 14">
    <name type="scientific">Slackia piriformis YIT 12062</name>
    <dbReference type="NCBI Taxonomy" id="742818"/>
    <lineage>
        <taxon>Bacteria</taxon>
        <taxon>Bacillati</taxon>
        <taxon>Actinomycetota</taxon>
        <taxon>Coriobacteriia</taxon>
        <taxon>Eggerthellales</taxon>
        <taxon>Eggerthellaceae</taxon>
        <taxon>Slackia</taxon>
    </lineage>
</organism>
<gene>
    <name evidence="13" type="ORF">HMPREF9451_00860</name>
</gene>
<keyword evidence="6" id="KW-0067">ATP-binding</keyword>
<keyword evidence="14" id="KW-1185">Reference proteome</keyword>
<feature type="transmembrane region" description="Helical" evidence="10">
    <location>
        <begin position="433"/>
        <end position="457"/>
    </location>
</feature>
<evidence type="ECO:0008006" key="15">
    <source>
        <dbReference type="Google" id="ProtNLM"/>
    </source>
</evidence>
<dbReference type="PROSITE" id="PS50929">
    <property type="entry name" value="ABC_TM1F"/>
    <property type="match status" value="1"/>
</dbReference>
<dbReference type="InParanoid" id="K0YKM3"/>
<dbReference type="FunCoup" id="K0YKM3">
    <property type="interactions" value="17"/>
</dbReference>
<dbReference type="CDD" id="cd18548">
    <property type="entry name" value="ABC_6TM_Tm287_like"/>
    <property type="match status" value="1"/>
</dbReference>
<dbReference type="InterPro" id="IPR027417">
    <property type="entry name" value="P-loop_NTPase"/>
</dbReference>
<evidence type="ECO:0000256" key="2">
    <source>
        <dbReference type="ARBA" id="ARBA00022448"/>
    </source>
</evidence>
<evidence type="ECO:0000256" key="6">
    <source>
        <dbReference type="ARBA" id="ARBA00022840"/>
    </source>
</evidence>
<dbReference type="Proteomes" id="UP000006069">
    <property type="component" value="Unassembled WGS sequence"/>
</dbReference>
<feature type="transmembrane region" description="Helical" evidence="10">
    <location>
        <begin position="212"/>
        <end position="238"/>
    </location>
</feature>
<dbReference type="Gene3D" id="3.40.50.300">
    <property type="entry name" value="P-loop containing nucleotide triphosphate hydrolases"/>
    <property type="match status" value="1"/>
</dbReference>
<comment type="subcellular location">
    <subcellularLocation>
        <location evidence="1">Cell membrane</location>
        <topology evidence="1">Multi-pass membrane protein</topology>
    </subcellularLocation>
</comment>
<dbReference type="eggNOG" id="COG1132">
    <property type="taxonomic scope" value="Bacteria"/>
</dbReference>
<dbReference type="SUPFAM" id="SSF90123">
    <property type="entry name" value="ABC transporter transmembrane region"/>
    <property type="match status" value="1"/>
</dbReference>
<evidence type="ECO:0000313" key="14">
    <source>
        <dbReference type="Proteomes" id="UP000006069"/>
    </source>
</evidence>
<comment type="caution">
    <text evidence="13">The sequence shown here is derived from an EMBL/GenBank/DDBJ whole genome shotgun (WGS) entry which is preliminary data.</text>
</comment>
<dbReference type="PROSITE" id="PS50893">
    <property type="entry name" value="ABC_TRANSPORTER_2"/>
    <property type="match status" value="1"/>
</dbReference>
<feature type="transmembrane region" description="Helical" evidence="10">
    <location>
        <begin position="315"/>
        <end position="338"/>
    </location>
</feature>
<dbReference type="FunFam" id="3.40.50.300:FF:000854">
    <property type="entry name" value="Multidrug ABC transporter ATP-binding protein"/>
    <property type="match status" value="1"/>
</dbReference>
<keyword evidence="3" id="KW-1003">Cell membrane</keyword>
<dbReference type="InterPro" id="IPR017871">
    <property type="entry name" value="ABC_transporter-like_CS"/>
</dbReference>
<dbReference type="GO" id="GO:0140359">
    <property type="term" value="F:ABC-type transporter activity"/>
    <property type="evidence" value="ECO:0007669"/>
    <property type="project" value="InterPro"/>
</dbReference>
<dbReference type="InterPro" id="IPR039421">
    <property type="entry name" value="Type_1_exporter"/>
</dbReference>
<evidence type="ECO:0000256" key="3">
    <source>
        <dbReference type="ARBA" id="ARBA00022475"/>
    </source>
</evidence>
<evidence type="ECO:0000259" key="11">
    <source>
        <dbReference type="PROSITE" id="PS50893"/>
    </source>
</evidence>
<keyword evidence="4 10" id="KW-0812">Transmembrane</keyword>
<feature type="region of interest" description="Disordered" evidence="9">
    <location>
        <begin position="116"/>
        <end position="144"/>
    </location>
</feature>
<dbReference type="SUPFAM" id="SSF52540">
    <property type="entry name" value="P-loop containing nucleoside triphosphate hydrolases"/>
    <property type="match status" value="1"/>
</dbReference>
<dbReference type="OrthoDB" id="9806127at2"/>
<sequence length="744" mass="80501">MRIIRYLKGHIGALVLIIALLVVQAFADLSLPRYTSDLVDVGIQQGGIDRPSPSEFTADTFEAVCMLASPDEEDVIRSSYDEVSDGSYAINEKGLDNRDELDETLAKPFAEVHFARSESAQQRDGSAEGEDASVGEQRVSDAQGEGPYDFDALLDAYRANAVSKEEVSALVAQAESALAGIDDSIIEQQAIAAAMAEYEKLGYDMGSLQMSYLFSIGAKMLGVAAVMMLASIAVGFLASRTAAKVARGLRERLFSRVLAFSDAEVQAFSAASLITRGTNDIQQIQMVLVVLLRMVLYAPILAVGGMFMVSSTNFSMSWIIALAVAAIFVVIFILMAVAMPKFKIMQKLIDRVNLVSREMLNGISVIRAFGRQSFEEDRFDEANVALMKTQLFTNRAMTFMMPTMMLVMNAVSVLIMWVGGSYIDSGAIQTGDMIAFITYSMVIIMSFLMMGMVSVMLPRADVAAQRVNEVLETPVSIGDPDDAVAAKPAESEGARIEFRDVTFAYDKGSEPVLKNVSFVAEPGKTTAIIGSTGSGKSTVIKLIERFYDVTSGAVLLDGVDVRRFAQRDLRAQLGYVPQKAFLFSGTVRSNVAYADESMDAEQVALACDIAQASEFVESRPEGLEAEVSQGGSNVSGGQRQRLSIARALACDARVLLFDDSFSALDYKTDARLREGLAKHLGSKTVIIVAQRIATVLSADRIVVLENGCMVGCGTHEELMASCETYQEIALSQLSEEELKGGDSR</sequence>
<evidence type="ECO:0000256" key="5">
    <source>
        <dbReference type="ARBA" id="ARBA00022741"/>
    </source>
</evidence>
<dbReference type="InterPro" id="IPR036640">
    <property type="entry name" value="ABC1_TM_sf"/>
</dbReference>
<feature type="transmembrane region" description="Helical" evidence="10">
    <location>
        <begin position="396"/>
        <end position="418"/>
    </location>
</feature>
<evidence type="ECO:0000256" key="8">
    <source>
        <dbReference type="ARBA" id="ARBA00023136"/>
    </source>
</evidence>
<feature type="domain" description="ABC transporter" evidence="11">
    <location>
        <begin position="496"/>
        <end position="731"/>
    </location>
</feature>
<evidence type="ECO:0000256" key="9">
    <source>
        <dbReference type="SAM" id="MobiDB-lite"/>
    </source>
</evidence>
<keyword evidence="2" id="KW-0813">Transport</keyword>
<accession>K0YKM3</accession>
<proteinExistence type="predicted"/>
<dbReference type="GO" id="GO:0005524">
    <property type="term" value="F:ATP binding"/>
    <property type="evidence" value="ECO:0007669"/>
    <property type="project" value="UniProtKB-KW"/>
</dbReference>
<dbReference type="RefSeq" id="WP_009139077.1">
    <property type="nucleotide sequence ID" value="NZ_JH815198.1"/>
</dbReference>
<dbReference type="PROSITE" id="PS00211">
    <property type="entry name" value="ABC_TRANSPORTER_1"/>
    <property type="match status" value="1"/>
</dbReference>